<dbReference type="Pfam" id="PF02625">
    <property type="entry name" value="XdhC_CoxI"/>
    <property type="match status" value="1"/>
</dbReference>
<feature type="domain" description="XdhC- CoxI" evidence="1">
    <location>
        <begin position="12"/>
        <end position="71"/>
    </location>
</feature>
<dbReference type="Proteomes" id="UP000317371">
    <property type="component" value="Unassembled WGS sequence"/>
</dbReference>
<dbReference type="FunCoup" id="A0A540VCT4">
    <property type="interactions" value="104"/>
</dbReference>
<evidence type="ECO:0000259" key="2">
    <source>
        <dbReference type="Pfam" id="PF13478"/>
    </source>
</evidence>
<keyword evidence="4" id="KW-1185">Reference proteome</keyword>
<accession>A0A540VCT4</accession>
<reference evidence="3 4" key="1">
    <citation type="submission" date="2019-06" db="EMBL/GenBank/DDBJ databases">
        <title>Genome sequence of Litorilinea aerophila BAA-2444.</title>
        <authorList>
            <person name="Maclea K.S."/>
            <person name="Maurais E.G."/>
            <person name="Iannazzi L.C."/>
        </authorList>
    </citation>
    <scope>NUCLEOTIDE SEQUENCE [LARGE SCALE GENOMIC DNA]</scope>
    <source>
        <strain evidence="3 4">ATCC BAA-2444</strain>
    </source>
</reference>
<name>A0A540VCT4_9CHLR</name>
<dbReference type="EMBL" id="VIGC01000022">
    <property type="protein sequence ID" value="TQE94575.1"/>
    <property type="molecule type" value="Genomic_DNA"/>
</dbReference>
<dbReference type="InParanoid" id="A0A540VCT4"/>
<organism evidence="3 4">
    <name type="scientific">Litorilinea aerophila</name>
    <dbReference type="NCBI Taxonomy" id="1204385"/>
    <lineage>
        <taxon>Bacteria</taxon>
        <taxon>Bacillati</taxon>
        <taxon>Chloroflexota</taxon>
        <taxon>Caldilineae</taxon>
        <taxon>Caldilineales</taxon>
        <taxon>Caldilineaceae</taxon>
        <taxon>Litorilinea</taxon>
    </lineage>
</organism>
<dbReference type="OrthoDB" id="9773039at2"/>
<comment type="caution">
    <text evidence="3">The sequence shown here is derived from an EMBL/GenBank/DDBJ whole genome shotgun (WGS) entry which is preliminary data.</text>
</comment>
<dbReference type="PANTHER" id="PTHR30388:SF4">
    <property type="entry name" value="MOLYBDENUM COFACTOR INSERTION CHAPERONE PAOD"/>
    <property type="match status" value="1"/>
</dbReference>
<dbReference type="AlphaFoldDB" id="A0A540VCT4"/>
<dbReference type="InterPro" id="IPR027051">
    <property type="entry name" value="XdhC_Rossmann_dom"/>
</dbReference>
<dbReference type="InterPro" id="IPR052698">
    <property type="entry name" value="MoCofactor_Util/Proc"/>
</dbReference>
<protein>
    <submittedName>
        <fullName evidence="3">Xanthine dehydrogenase</fullName>
    </submittedName>
</protein>
<dbReference type="RefSeq" id="WP_141611146.1">
    <property type="nucleotide sequence ID" value="NZ_VIGC02000022.1"/>
</dbReference>
<proteinExistence type="predicted"/>
<evidence type="ECO:0000313" key="3">
    <source>
        <dbReference type="EMBL" id="TQE94575.1"/>
    </source>
</evidence>
<sequence length="248" mass="26759">MGPIFNAWREAVEQGRPVALATVLAGPRTGQKLLVYGDGSGLGSLGEPGLDDRVREEAATLLARGESGRLTVPWGQESLDLFVDVQLPPPRLIIVGAVHIAIPLVTFANVLGFRTIVLDARGAFATPERFGHAHELIVRWPADVLPELNIDENTCIVVLTHDEKIDNPALAYAVRSRARYIGALGSRKTHARRVAVLKEMGVSDEEIARIRAPIGLDLGGRSPEEIAVAIMAEIVAVRNNAALVDPRR</sequence>
<gene>
    <name evidence="3" type="ORF">FKZ61_15945</name>
</gene>
<dbReference type="Gene3D" id="3.40.50.720">
    <property type="entry name" value="NAD(P)-binding Rossmann-like Domain"/>
    <property type="match status" value="1"/>
</dbReference>
<dbReference type="Pfam" id="PF13478">
    <property type="entry name" value="XdhC_C"/>
    <property type="match status" value="1"/>
</dbReference>
<dbReference type="PANTHER" id="PTHR30388">
    <property type="entry name" value="ALDEHYDE OXIDOREDUCTASE MOLYBDENUM COFACTOR ASSEMBLY PROTEIN"/>
    <property type="match status" value="1"/>
</dbReference>
<dbReference type="InterPro" id="IPR003777">
    <property type="entry name" value="XdhC_CoxI"/>
</dbReference>
<feature type="domain" description="XdhC Rossmann" evidence="2">
    <location>
        <begin position="92"/>
        <end position="234"/>
    </location>
</feature>
<evidence type="ECO:0000313" key="4">
    <source>
        <dbReference type="Proteomes" id="UP000317371"/>
    </source>
</evidence>
<evidence type="ECO:0000259" key="1">
    <source>
        <dbReference type="Pfam" id="PF02625"/>
    </source>
</evidence>